<reference evidence="1 2" key="1">
    <citation type="submission" date="2023-09" db="EMBL/GenBank/DDBJ databases">
        <authorList>
            <person name="Rey-Velasco X."/>
        </authorList>
    </citation>
    <scope>NUCLEOTIDE SEQUENCE [LARGE SCALE GENOMIC DNA]</scope>
    <source>
        <strain evidence="1 2">F260</strain>
    </source>
</reference>
<proteinExistence type="predicted"/>
<protein>
    <submittedName>
        <fullName evidence="1">Uncharacterized protein</fullName>
    </submittedName>
</protein>
<accession>A0ABU3CIR4</accession>
<dbReference type="Proteomes" id="UP001245285">
    <property type="component" value="Unassembled WGS sequence"/>
</dbReference>
<evidence type="ECO:0000313" key="2">
    <source>
        <dbReference type="Proteomes" id="UP001245285"/>
    </source>
</evidence>
<dbReference type="PROSITE" id="PS51257">
    <property type="entry name" value="PROKAR_LIPOPROTEIN"/>
    <property type="match status" value="1"/>
</dbReference>
<keyword evidence="2" id="KW-1185">Reference proteome</keyword>
<organism evidence="1 2">
    <name type="scientific">Autumnicola lenta</name>
    <dbReference type="NCBI Taxonomy" id="3075593"/>
    <lineage>
        <taxon>Bacteria</taxon>
        <taxon>Pseudomonadati</taxon>
        <taxon>Bacteroidota</taxon>
        <taxon>Flavobacteriia</taxon>
        <taxon>Flavobacteriales</taxon>
        <taxon>Flavobacteriaceae</taxon>
        <taxon>Autumnicola</taxon>
    </lineage>
</organism>
<sequence>MKNIQYWGLCLFIAIGLASCENEEDDYLVDNYKDVGGYAKITDRSLSRFDTNEDLNIDFITAEGVTAESVEIIQDGEVIGTATVSGESASFNSSILGDFMFPDDDGVDEEEGEYDIRIRTTYSNGNFSEDPFTVSVSKVLSLGNAGDEYSNPTETTIDSLSSVELAYEINTFSAPIDDVTLMFKKNEDGTYTGSGADLSAEGGYIELSDTDYEDLDLMVNDTLYYQITVTSGSMTDVVESMVAITPKAFTTSNNVTLTDDPLLNQLNLSTGEISAEGNEEGEIRFLEPTGFEVINDAGISFVEVDDDFFGDADVLTARAAFEEGDPMTSVSNLENGDTFVYKTTREVEDEDENVETFNFYGVFRIGNVTSVDGEVVSYEIEYAEGY</sequence>
<evidence type="ECO:0000313" key="1">
    <source>
        <dbReference type="EMBL" id="MDT0646249.1"/>
    </source>
</evidence>
<name>A0ABU3CIR4_9FLAO</name>
<dbReference type="RefSeq" id="WP_311494419.1">
    <property type="nucleotide sequence ID" value="NZ_JAVRHO010000006.1"/>
</dbReference>
<dbReference type="EMBL" id="JAVRHO010000006">
    <property type="protein sequence ID" value="MDT0646249.1"/>
    <property type="molecule type" value="Genomic_DNA"/>
</dbReference>
<gene>
    <name evidence="1" type="ORF">RM545_06070</name>
</gene>
<comment type="caution">
    <text evidence="1">The sequence shown here is derived from an EMBL/GenBank/DDBJ whole genome shotgun (WGS) entry which is preliminary data.</text>
</comment>